<dbReference type="Proteomes" id="UP000682111">
    <property type="component" value="Unassembled WGS sequence"/>
</dbReference>
<evidence type="ECO:0000256" key="7">
    <source>
        <dbReference type="ARBA" id="ARBA00023316"/>
    </source>
</evidence>
<evidence type="ECO:0000313" key="14">
    <source>
        <dbReference type="Proteomes" id="UP000682111"/>
    </source>
</evidence>
<evidence type="ECO:0000256" key="3">
    <source>
        <dbReference type="ARBA" id="ARBA00022679"/>
    </source>
</evidence>
<dbReference type="PANTHER" id="PTHR36174">
    <property type="entry name" value="LIPID II:GLYCINE GLYCYLTRANSFERASE"/>
    <property type="match status" value="1"/>
</dbReference>
<evidence type="ECO:0000256" key="8">
    <source>
        <dbReference type="ARBA" id="ARBA00039074"/>
    </source>
</evidence>
<sequence>MSANSSLLEQLHLLRSADDWSPFLARFSNLDVYYTKEYAELFAVIQNGTPNAIYFENENGKVFYSFIKRGIDGTGELYFDLITPYGYGGPLVEGDPTIIRSFYSLFTEYCLKQNIVSETVTLHPLLKNHEYIKEVMKTDYVRKTTAVDLSLSLDEIRSQYSKNAKRNIRKAVKNEVTISVANSKEEIDQFTNMYYETMDRHKASKFYYFDRSYFHKQLMDTNLSKSVLLLAWSHSEMIAGVLLLIGNQFAHYHLGASRAEFLSLRPNHLLFDAMIEYAKMCHSKFLHLGGGYLDEDELYRFKTSFTNKASFDYYLGKHIINEKKYSELTKPAIKSSEKSYFPAYRMGQND</sequence>
<keyword evidence="7" id="KW-0961">Cell wall biogenesis/degradation</keyword>
<reference evidence="13" key="1">
    <citation type="submission" date="2021-03" db="EMBL/GenBank/DDBJ databases">
        <title>Antimicrobial resistance genes in bacteria isolated from Japanese honey, and their potential for conferring macrolide and lincosamide resistance in the American foulbrood pathogen Paenibacillus larvae.</title>
        <authorList>
            <person name="Okamoto M."/>
            <person name="Kumagai M."/>
            <person name="Kanamori H."/>
            <person name="Takamatsu D."/>
        </authorList>
    </citation>
    <scope>NUCLEOTIDE SEQUENCE</scope>
    <source>
        <strain evidence="13">J27TS8</strain>
    </source>
</reference>
<dbReference type="Pfam" id="PF13480">
    <property type="entry name" value="Acetyltransf_6"/>
    <property type="match status" value="1"/>
</dbReference>
<dbReference type="AlphaFoldDB" id="A0A919WHU2"/>
<evidence type="ECO:0000256" key="9">
    <source>
        <dbReference type="ARBA" id="ARBA00040679"/>
    </source>
</evidence>
<feature type="domain" description="BioF2-like acetyltransferase" evidence="12">
    <location>
        <begin position="160"/>
        <end position="292"/>
    </location>
</feature>
<comment type="similarity">
    <text evidence="2">Belongs to the FemABX family.</text>
</comment>
<evidence type="ECO:0000256" key="2">
    <source>
        <dbReference type="ARBA" id="ARBA00009943"/>
    </source>
</evidence>
<evidence type="ECO:0000256" key="6">
    <source>
        <dbReference type="ARBA" id="ARBA00023315"/>
    </source>
</evidence>
<dbReference type="EMBL" id="BORC01000003">
    <property type="protein sequence ID" value="GIN61997.1"/>
    <property type="molecule type" value="Genomic_DNA"/>
</dbReference>
<protein>
    <recommendedName>
        <fullName evidence="9">Lipid II:glycine glycyltransferase</fullName>
        <ecNumber evidence="8">2.3.2.16</ecNumber>
    </recommendedName>
    <alternativeName>
        <fullName evidence="10">Factor essential for expression of methicillin resistance X</fullName>
    </alternativeName>
</protein>
<dbReference type="GO" id="GO:0071555">
    <property type="term" value="P:cell wall organization"/>
    <property type="evidence" value="ECO:0007669"/>
    <property type="project" value="UniProtKB-KW"/>
</dbReference>
<keyword evidence="3" id="KW-0808">Transferase</keyword>
<dbReference type="EC" id="2.3.2.16" evidence="8"/>
<dbReference type="Gene3D" id="3.40.630.30">
    <property type="match status" value="1"/>
</dbReference>
<name>A0A919WHU2_9BACI</name>
<dbReference type="SUPFAM" id="SSF55729">
    <property type="entry name" value="Acyl-CoA N-acyltransferases (Nat)"/>
    <property type="match status" value="1"/>
</dbReference>
<proteinExistence type="inferred from homology"/>
<keyword evidence="6" id="KW-0012">Acyltransferase</keyword>
<keyword evidence="4" id="KW-0133">Cell shape</keyword>
<dbReference type="InterPro" id="IPR050644">
    <property type="entry name" value="PG_Glycine_Bridge_Synth"/>
</dbReference>
<dbReference type="RefSeq" id="WP_170211291.1">
    <property type="nucleotide sequence ID" value="NZ_BORC01000003.1"/>
</dbReference>
<accession>A0A919WHU2</accession>
<evidence type="ECO:0000256" key="11">
    <source>
        <dbReference type="ARBA" id="ARBA00048654"/>
    </source>
</evidence>
<comment type="caution">
    <text evidence="13">The sequence shown here is derived from an EMBL/GenBank/DDBJ whole genome shotgun (WGS) entry which is preliminary data.</text>
</comment>
<organism evidence="13 14">
    <name type="scientific">Robertmurraya siralis</name>
    <dbReference type="NCBI Taxonomy" id="77777"/>
    <lineage>
        <taxon>Bacteria</taxon>
        <taxon>Bacillati</taxon>
        <taxon>Bacillota</taxon>
        <taxon>Bacilli</taxon>
        <taxon>Bacillales</taxon>
        <taxon>Bacillaceae</taxon>
        <taxon>Robertmurraya</taxon>
    </lineage>
</organism>
<dbReference type="GO" id="GO:0008360">
    <property type="term" value="P:regulation of cell shape"/>
    <property type="evidence" value="ECO:0007669"/>
    <property type="project" value="UniProtKB-KW"/>
</dbReference>
<evidence type="ECO:0000256" key="10">
    <source>
        <dbReference type="ARBA" id="ARBA00042933"/>
    </source>
</evidence>
<evidence type="ECO:0000256" key="5">
    <source>
        <dbReference type="ARBA" id="ARBA00022984"/>
    </source>
</evidence>
<comment type="subcellular location">
    <subcellularLocation>
        <location evidence="1">Cytoplasm</location>
    </subcellularLocation>
</comment>
<dbReference type="PROSITE" id="PS51191">
    <property type="entry name" value="FEMABX"/>
    <property type="match status" value="1"/>
</dbReference>
<evidence type="ECO:0000313" key="13">
    <source>
        <dbReference type="EMBL" id="GIN61997.1"/>
    </source>
</evidence>
<dbReference type="GO" id="GO:0005737">
    <property type="term" value="C:cytoplasm"/>
    <property type="evidence" value="ECO:0007669"/>
    <property type="project" value="UniProtKB-SubCell"/>
</dbReference>
<dbReference type="InterPro" id="IPR038740">
    <property type="entry name" value="BioF2-like_GNAT_dom"/>
</dbReference>
<comment type="catalytic activity">
    <reaction evidence="11">
        <text>beta-D-GlcNAc-(1-&gt;4)-Mur2Ac(oyl-L-Ala-D-isoglutaminyl-L-Lys-D-Ala-D-Ala)-di-trans,octa-cis-undecaprenyl diphosphate + glycyl-tRNA(Gly) = beta-D-GlcNAc-(1-&gt;4)-Mur2Ac(oyl-L-Ala-D-isoglutaminyl-L-Lys-(N(6)-Gly)-D-Ala-D-Ala)-di-trans,octa-cis-undecaprenyl diphosphate + tRNA(Gly) + H(+)</text>
        <dbReference type="Rhea" id="RHEA:30435"/>
        <dbReference type="Rhea" id="RHEA-COMP:9664"/>
        <dbReference type="Rhea" id="RHEA-COMP:9683"/>
        <dbReference type="ChEBI" id="CHEBI:15378"/>
        <dbReference type="ChEBI" id="CHEBI:62233"/>
        <dbReference type="ChEBI" id="CHEBI:62234"/>
        <dbReference type="ChEBI" id="CHEBI:78442"/>
        <dbReference type="ChEBI" id="CHEBI:78522"/>
        <dbReference type="EC" id="2.3.2.16"/>
    </reaction>
</comment>
<evidence type="ECO:0000259" key="12">
    <source>
        <dbReference type="Pfam" id="PF13480"/>
    </source>
</evidence>
<keyword evidence="14" id="KW-1185">Reference proteome</keyword>
<evidence type="ECO:0000256" key="4">
    <source>
        <dbReference type="ARBA" id="ARBA00022960"/>
    </source>
</evidence>
<evidence type="ECO:0000256" key="1">
    <source>
        <dbReference type="ARBA" id="ARBA00004496"/>
    </source>
</evidence>
<dbReference type="GO" id="GO:0009252">
    <property type="term" value="P:peptidoglycan biosynthetic process"/>
    <property type="evidence" value="ECO:0007669"/>
    <property type="project" value="UniProtKB-KW"/>
</dbReference>
<keyword evidence="5" id="KW-0573">Peptidoglycan synthesis</keyword>
<dbReference type="InterPro" id="IPR016181">
    <property type="entry name" value="Acyl_CoA_acyltransferase"/>
</dbReference>
<dbReference type="GO" id="GO:0016755">
    <property type="term" value="F:aminoacyltransferase activity"/>
    <property type="evidence" value="ECO:0007669"/>
    <property type="project" value="InterPro"/>
</dbReference>
<dbReference type="PANTHER" id="PTHR36174:SF1">
    <property type="entry name" value="LIPID II:GLYCINE GLYCYLTRANSFERASE"/>
    <property type="match status" value="1"/>
</dbReference>
<dbReference type="InterPro" id="IPR003447">
    <property type="entry name" value="FEMABX"/>
</dbReference>
<gene>
    <name evidence="13" type="ORF">J27TS8_19900</name>
</gene>